<dbReference type="AlphaFoldDB" id="A0A9X2DPW5"/>
<sequence length="106" mass="12242">MFHPLIIHFIVACFAGILVFVASLTTNLLVTSFIRFCLAFVAGWILTYGFRFLWQLASRDLMEEEAGNHAEPEEQQPQQSREKQEAKEELEPEQTSQIIKDLLRSE</sequence>
<name>A0A9X2DPW5_9BACI</name>
<evidence type="ECO:0000256" key="1">
    <source>
        <dbReference type="SAM" id="MobiDB-lite"/>
    </source>
</evidence>
<feature type="region of interest" description="Disordered" evidence="1">
    <location>
        <begin position="65"/>
        <end position="106"/>
    </location>
</feature>
<feature type="transmembrane region" description="Helical" evidence="2">
    <location>
        <begin position="32"/>
        <end position="54"/>
    </location>
</feature>
<evidence type="ECO:0000313" key="3">
    <source>
        <dbReference type="EMBL" id="MCM3713217.1"/>
    </source>
</evidence>
<organism evidence="3 4">
    <name type="scientific">Halalkalibacter oceani</name>
    <dbReference type="NCBI Taxonomy" id="1653776"/>
    <lineage>
        <taxon>Bacteria</taxon>
        <taxon>Bacillati</taxon>
        <taxon>Bacillota</taxon>
        <taxon>Bacilli</taxon>
        <taxon>Bacillales</taxon>
        <taxon>Bacillaceae</taxon>
        <taxon>Halalkalibacter</taxon>
    </lineage>
</organism>
<reference evidence="3" key="1">
    <citation type="submission" date="2022-05" db="EMBL/GenBank/DDBJ databases">
        <title>Comparative Genomics of Spacecraft Associated Microbes.</title>
        <authorList>
            <person name="Tran M.T."/>
            <person name="Wright A."/>
            <person name="Seuylemezian A."/>
            <person name="Eisen J."/>
            <person name="Coil D."/>
        </authorList>
    </citation>
    <scope>NUCLEOTIDE SEQUENCE</scope>
    <source>
        <strain evidence="3">214.1.1</strain>
    </source>
</reference>
<gene>
    <name evidence="3" type="ORF">M3202_03905</name>
</gene>
<dbReference type="RefSeq" id="WP_251222033.1">
    <property type="nucleotide sequence ID" value="NZ_JAMBOL010000002.1"/>
</dbReference>
<accession>A0A9X2DPW5</accession>
<keyword evidence="2" id="KW-0472">Membrane</keyword>
<keyword evidence="2" id="KW-1133">Transmembrane helix</keyword>
<dbReference type="Proteomes" id="UP001139179">
    <property type="component" value="Unassembled WGS sequence"/>
</dbReference>
<feature type="transmembrane region" description="Helical" evidence="2">
    <location>
        <begin position="5"/>
        <end position="26"/>
    </location>
</feature>
<feature type="compositionally biased region" description="Basic and acidic residues" evidence="1">
    <location>
        <begin position="80"/>
        <end position="89"/>
    </location>
</feature>
<protein>
    <submittedName>
        <fullName evidence="3">Uncharacterized protein</fullName>
    </submittedName>
</protein>
<keyword evidence="2" id="KW-0812">Transmembrane</keyword>
<keyword evidence="4" id="KW-1185">Reference proteome</keyword>
<proteinExistence type="predicted"/>
<evidence type="ECO:0000313" key="4">
    <source>
        <dbReference type="Proteomes" id="UP001139179"/>
    </source>
</evidence>
<comment type="caution">
    <text evidence="3">The sequence shown here is derived from an EMBL/GenBank/DDBJ whole genome shotgun (WGS) entry which is preliminary data.</text>
</comment>
<evidence type="ECO:0000256" key="2">
    <source>
        <dbReference type="SAM" id="Phobius"/>
    </source>
</evidence>
<dbReference type="EMBL" id="JAMBOL010000002">
    <property type="protein sequence ID" value="MCM3713217.1"/>
    <property type="molecule type" value="Genomic_DNA"/>
</dbReference>